<reference evidence="2" key="1">
    <citation type="journal article" date="2019" name="Int. J. Syst. Evol. Microbiol.">
        <title>The Global Catalogue of Microorganisms (GCM) 10K type strain sequencing project: providing services to taxonomists for standard genome sequencing and annotation.</title>
        <authorList>
            <consortium name="The Broad Institute Genomics Platform"/>
            <consortium name="The Broad Institute Genome Sequencing Center for Infectious Disease"/>
            <person name="Wu L."/>
            <person name="Ma J."/>
        </authorList>
    </citation>
    <scope>NUCLEOTIDE SEQUENCE [LARGE SCALE GENOMIC DNA]</scope>
    <source>
        <strain evidence="2">CCUG 56754</strain>
    </source>
</reference>
<evidence type="ECO:0000313" key="1">
    <source>
        <dbReference type="EMBL" id="MFD1039634.1"/>
    </source>
</evidence>
<comment type="caution">
    <text evidence="1">The sequence shown here is derived from an EMBL/GenBank/DDBJ whole genome shotgun (WGS) entry which is preliminary data.</text>
</comment>
<evidence type="ECO:0000313" key="2">
    <source>
        <dbReference type="Proteomes" id="UP001597040"/>
    </source>
</evidence>
<gene>
    <name evidence="1" type="ORF">ACFQ3N_14690</name>
</gene>
<dbReference type="Proteomes" id="UP001597040">
    <property type="component" value="Unassembled WGS sequence"/>
</dbReference>
<organism evidence="1 2">
    <name type="scientific">Virgibacillus byunsanensis</name>
    <dbReference type="NCBI Taxonomy" id="570945"/>
    <lineage>
        <taxon>Bacteria</taxon>
        <taxon>Bacillati</taxon>
        <taxon>Bacillota</taxon>
        <taxon>Bacilli</taxon>
        <taxon>Bacillales</taxon>
        <taxon>Bacillaceae</taxon>
        <taxon>Virgibacillus</taxon>
    </lineage>
</organism>
<protein>
    <submittedName>
        <fullName evidence="1">Uncharacterized protein</fullName>
    </submittedName>
</protein>
<dbReference type="EMBL" id="JBHTKJ010000041">
    <property type="protein sequence ID" value="MFD1039634.1"/>
    <property type="molecule type" value="Genomic_DNA"/>
</dbReference>
<keyword evidence="2" id="KW-1185">Reference proteome</keyword>
<dbReference type="RefSeq" id="WP_390363289.1">
    <property type="nucleotide sequence ID" value="NZ_JBHTKJ010000041.1"/>
</dbReference>
<proteinExistence type="predicted"/>
<dbReference type="InterPro" id="IPR058870">
    <property type="entry name" value="YuzC"/>
</dbReference>
<name>A0ABW3LQ89_9BACI</name>
<dbReference type="Pfam" id="PF26344">
    <property type="entry name" value="YuzC"/>
    <property type="match status" value="1"/>
</dbReference>
<sequence length="121" mass="14329">MYYLIYPGYFHSPYWHNTYTPYRQHQPVDPELLYESANESKKLMEDASKVLEKLSQSKEFDTKLMYAAQVSDTEEVERLIHSLGVTSEVNVNYNPDGLRLEFKSKVKEIDCCRLVVSLRWR</sequence>
<accession>A0ABW3LQ89</accession>